<dbReference type="AlphaFoldDB" id="A0A1H5UHI5"/>
<dbReference type="SUPFAM" id="SSF51120">
    <property type="entry name" value="beta-Roll"/>
    <property type="match status" value="1"/>
</dbReference>
<dbReference type="RefSeq" id="WP_103966179.1">
    <property type="nucleotide sequence ID" value="NZ_FNUX01000008.1"/>
</dbReference>
<dbReference type="PANTHER" id="PTHR38340">
    <property type="entry name" value="S-LAYER PROTEIN"/>
    <property type="match status" value="1"/>
</dbReference>
<dbReference type="Gene3D" id="2.150.10.10">
    <property type="entry name" value="Serralysin-like metalloprotease, C-terminal"/>
    <property type="match status" value="2"/>
</dbReference>
<keyword evidence="2" id="KW-0964">Secreted</keyword>
<sequence>MATTNYSVSKSTAAASLNASDLPGDIVNKILSKLGSTVKVVQFDSNLPLTNPTGAAVNGKDLVMIDPNGPVDLSSISKANIQGVDAFIFTTNENVDFTLSGSNTFTFKGVVATNAGDDIISLNSRVGVTVSSGDGNDNVKTGSGHDYVNLGAGDDTVNTGAGNDTISAEAGNDSINSGAGNDAVSAGAGNDAIITGAGNDIVWAEAGNDSVNTGSGNDTVSAGAGDDLIFAGVGNDIVTTGPGNDSVYAGSGNDTVYLGSGDSLVNTGVGNDIVKLISGYSGTLAQLNGSGGDIDKLDLSLVSIDTVSRFGPQLTITLDDGSVVKAINFEKFVYDSNGIDTEGGIVIVGIDQFDAHS</sequence>
<dbReference type="InterPro" id="IPR001343">
    <property type="entry name" value="Hemolysn_Ca-bd"/>
</dbReference>
<dbReference type="Pfam" id="PF00353">
    <property type="entry name" value="HemolysinCabind"/>
    <property type="match status" value="3"/>
</dbReference>
<evidence type="ECO:0000313" key="3">
    <source>
        <dbReference type="EMBL" id="SEF74513.1"/>
    </source>
</evidence>
<proteinExistence type="predicted"/>
<name>A0A1H5UHI5_9PROT</name>
<evidence type="ECO:0000313" key="4">
    <source>
        <dbReference type="Proteomes" id="UP000236753"/>
    </source>
</evidence>
<reference evidence="3 4" key="1">
    <citation type="submission" date="2016-10" db="EMBL/GenBank/DDBJ databases">
        <authorList>
            <person name="de Groot N.N."/>
        </authorList>
    </citation>
    <scope>NUCLEOTIDE SEQUENCE [LARGE SCALE GENOMIC DNA]</scope>
    <source>
        <strain evidence="3 4">Nm13</strain>
    </source>
</reference>
<comment type="subcellular location">
    <subcellularLocation>
        <location evidence="1">Secreted</location>
    </subcellularLocation>
</comment>
<gene>
    <name evidence="3" type="ORF">SAMN05216334_1081</name>
</gene>
<dbReference type="InterPro" id="IPR050557">
    <property type="entry name" value="RTX_toxin/Mannuronan_C5-epim"/>
</dbReference>
<dbReference type="Proteomes" id="UP000236753">
    <property type="component" value="Unassembled WGS sequence"/>
</dbReference>
<dbReference type="GO" id="GO:0005576">
    <property type="term" value="C:extracellular region"/>
    <property type="evidence" value="ECO:0007669"/>
    <property type="project" value="UniProtKB-SubCell"/>
</dbReference>
<evidence type="ECO:0000256" key="1">
    <source>
        <dbReference type="ARBA" id="ARBA00004613"/>
    </source>
</evidence>
<dbReference type="PRINTS" id="PR00313">
    <property type="entry name" value="CABNDNGRPT"/>
</dbReference>
<evidence type="ECO:0000256" key="2">
    <source>
        <dbReference type="ARBA" id="ARBA00022525"/>
    </source>
</evidence>
<organism evidence="3 4">
    <name type="scientific">Nitrosomonas ureae</name>
    <dbReference type="NCBI Taxonomy" id="44577"/>
    <lineage>
        <taxon>Bacteria</taxon>
        <taxon>Pseudomonadati</taxon>
        <taxon>Pseudomonadota</taxon>
        <taxon>Betaproteobacteria</taxon>
        <taxon>Nitrosomonadales</taxon>
        <taxon>Nitrosomonadaceae</taxon>
        <taxon>Nitrosomonas</taxon>
    </lineage>
</organism>
<protein>
    <submittedName>
        <fullName evidence="3">Hemolysin-type calcium-binding repeat-containing protein</fullName>
    </submittedName>
</protein>
<dbReference type="InterPro" id="IPR011049">
    <property type="entry name" value="Serralysin-like_metalloprot_C"/>
</dbReference>
<accession>A0A1H5UHI5</accession>
<dbReference type="PANTHER" id="PTHR38340:SF1">
    <property type="entry name" value="S-LAYER PROTEIN"/>
    <property type="match status" value="1"/>
</dbReference>
<dbReference type="EMBL" id="FNUX01000008">
    <property type="protein sequence ID" value="SEF74513.1"/>
    <property type="molecule type" value="Genomic_DNA"/>
</dbReference>
<dbReference type="OrthoDB" id="8541759at2"/>
<dbReference type="GO" id="GO:0005509">
    <property type="term" value="F:calcium ion binding"/>
    <property type="evidence" value="ECO:0007669"/>
    <property type="project" value="InterPro"/>
</dbReference>